<dbReference type="PROSITE" id="PS50995">
    <property type="entry name" value="HTH_MARR_2"/>
    <property type="match status" value="1"/>
</dbReference>
<keyword evidence="1" id="KW-0805">Transcription regulation</keyword>
<gene>
    <name evidence="5" type="ORF">C7B43_17915</name>
</gene>
<sequence length="129" mass="14323">MEQDLALLLIRFQDALGGQYGRLSRPKLRLMVKLTEGPVSVSELAERLHISSPAVSQMIDKLVDDGFVVRMSRERDQRMVSVMITPPGEEALKGALAAFRDRVESLMAALSPEEQAVFTDLLRTIGQVI</sequence>
<dbReference type="InterPro" id="IPR036388">
    <property type="entry name" value="WH-like_DNA-bd_sf"/>
</dbReference>
<protein>
    <submittedName>
        <fullName evidence="5">MarR family transcriptional regulator</fullName>
    </submittedName>
</protein>
<evidence type="ECO:0000313" key="6">
    <source>
        <dbReference type="Proteomes" id="UP000242699"/>
    </source>
</evidence>
<dbReference type="SMART" id="SM00418">
    <property type="entry name" value="HTH_ARSR"/>
    <property type="match status" value="1"/>
</dbReference>
<comment type="caution">
    <text evidence="5">The sequence shown here is derived from an EMBL/GenBank/DDBJ whole genome shotgun (WGS) entry which is preliminary data.</text>
</comment>
<dbReference type="PANTHER" id="PTHR33164:SF57">
    <property type="entry name" value="MARR-FAMILY TRANSCRIPTIONAL REGULATOR"/>
    <property type="match status" value="1"/>
</dbReference>
<dbReference type="PANTHER" id="PTHR33164">
    <property type="entry name" value="TRANSCRIPTIONAL REGULATOR, MARR FAMILY"/>
    <property type="match status" value="1"/>
</dbReference>
<dbReference type="SMART" id="SM00347">
    <property type="entry name" value="HTH_MARR"/>
    <property type="match status" value="1"/>
</dbReference>
<dbReference type="SUPFAM" id="SSF46785">
    <property type="entry name" value="Winged helix' DNA-binding domain"/>
    <property type="match status" value="1"/>
</dbReference>
<dbReference type="GO" id="GO:0003677">
    <property type="term" value="F:DNA binding"/>
    <property type="evidence" value="ECO:0007669"/>
    <property type="project" value="UniProtKB-KW"/>
</dbReference>
<dbReference type="InterPro" id="IPR000835">
    <property type="entry name" value="HTH_MarR-typ"/>
</dbReference>
<dbReference type="Pfam" id="PF01047">
    <property type="entry name" value="MarR"/>
    <property type="match status" value="1"/>
</dbReference>
<dbReference type="PRINTS" id="PR00598">
    <property type="entry name" value="HTHMARR"/>
</dbReference>
<dbReference type="InterPro" id="IPR023187">
    <property type="entry name" value="Tscrpt_reg_MarR-type_CS"/>
</dbReference>
<evidence type="ECO:0000256" key="2">
    <source>
        <dbReference type="ARBA" id="ARBA00023125"/>
    </source>
</evidence>
<dbReference type="EMBL" id="PXYT01000064">
    <property type="protein sequence ID" value="PSR24939.1"/>
    <property type="molecule type" value="Genomic_DNA"/>
</dbReference>
<dbReference type="GO" id="GO:0003700">
    <property type="term" value="F:DNA-binding transcription factor activity"/>
    <property type="evidence" value="ECO:0007669"/>
    <property type="project" value="InterPro"/>
</dbReference>
<keyword evidence="3" id="KW-0804">Transcription</keyword>
<evidence type="ECO:0000256" key="1">
    <source>
        <dbReference type="ARBA" id="ARBA00023015"/>
    </source>
</evidence>
<evidence type="ECO:0000259" key="4">
    <source>
        <dbReference type="PROSITE" id="PS50995"/>
    </source>
</evidence>
<dbReference type="CDD" id="cd00090">
    <property type="entry name" value="HTH_ARSR"/>
    <property type="match status" value="1"/>
</dbReference>
<evidence type="ECO:0000313" key="5">
    <source>
        <dbReference type="EMBL" id="PSR24939.1"/>
    </source>
</evidence>
<dbReference type="InterPro" id="IPR011991">
    <property type="entry name" value="ArsR-like_HTH"/>
</dbReference>
<dbReference type="InterPro" id="IPR001845">
    <property type="entry name" value="HTH_ArsR_DNA-bd_dom"/>
</dbReference>
<dbReference type="PROSITE" id="PS01117">
    <property type="entry name" value="HTH_MARR_1"/>
    <property type="match status" value="1"/>
</dbReference>
<dbReference type="Gene3D" id="1.10.10.10">
    <property type="entry name" value="Winged helix-like DNA-binding domain superfamily/Winged helix DNA-binding domain"/>
    <property type="match status" value="1"/>
</dbReference>
<evidence type="ECO:0000256" key="3">
    <source>
        <dbReference type="ARBA" id="ARBA00023163"/>
    </source>
</evidence>
<dbReference type="AlphaFoldDB" id="A0A2T2WRS0"/>
<accession>A0A2T2WRS0</accession>
<dbReference type="GO" id="GO:0006950">
    <property type="term" value="P:response to stress"/>
    <property type="evidence" value="ECO:0007669"/>
    <property type="project" value="TreeGrafter"/>
</dbReference>
<reference evidence="5 6" key="1">
    <citation type="journal article" date="2014" name="BMC Genomics">
        <title>Comparison of environmental and isolate Sulfobacillus genomes reveals diverse carbon, sulfur, nitrogen, and hydrogen metabolisms.</title>
        <authorList>
            <person name="Justice N.B."/>
            <person name="Norman A."/>
            <person name="Brown C.T."/>
            <person name="Singh A."/>
            <person name="Thomas B.C."/>
            <person name="Banfield J.F."/>
        </authorList>
    </citation>
    <scope>NUCLEOTIDE SEQUENCE [LARGE SCALE GENOMIC DNA]</scope>
    <source>
        <strain evidence="5">AMDSBA1</strain>
    </source>
</reference>
<dbReference type="Proteomes" id="UP000242699">
    <property type="component" value="Unassembled WGS sequence"/>
</dbReference>
<proteinExistence type="predicted"/>
<name>A0A2T2WRS0_9FIRM</name>
<keyword evidence="2" id="KW-0238">DNA-binding</keyword>
<feature type="domain" description="HTH marR-type" evidence="4">
    <location>
        <begin position="1"/>
        <end position="127"/>
    </location>
</feature>
<organism evidence="5 6">
    <name type="scientific">Sulfobacillus benefaciens</name>
    <dbReference type="NCBI Taxonomy" id="453960"/>
    <lineage>
        <taxon>Bacteria</taxon>
        <taxon>Bacillati</taxon>
        <taxon>Bacillota</taxon>
        <taxon>Clostridia</taxon>
        <taxon>Eubacteriales</taxon>
        <taxon>Clostridiales Family XVII. Incertae Sedis</taxon>
        <taxon>Sulfobacillus</taxon>
    </lineage>
</organism>
<dbReference type="InterPro" id="IPR039422">
    <property type="entry name" value="MarR/SlyA-like"/>
</dbReference>
<dbReference type="InterPro" id="IPR036390">
    <property type="entry name" value="WH_DNA-bd_sf"/>
</dbReference>